<accession>A0A2A6M2G5</accession>
<dbReference type="InterPro" id="IPR011051">
    <property type="entry name" value="RmlC_Cupin_sf"/>
</dbReference>
<dbReference type="InterPro" id="IPR047142">
    <property type="entry name" value="OryJ/VirC-like"/>
</dbReference>
<reference evidence="2" key="3">
    <citation type="submission" date="2019-10" db="EMBL/GenBank/DDBJ databases">
        <authorList>
            <person name="Sugawara M."/>
            <person name="Epstein B."/>
            <person name="Badgley B."/>
            <person name="Unno T."/>
            <person name="Xu L."/>
            <person name="Reese J."/>
            <person name="Gyaneshwar P."/>
            <person name="Denny R."/>
            <person name="Mudege J."/>
            <person name="Bharti A."/>
            <person name="Farmer A."/>
            <person name="May G."/>
            <person name="Woodward J."/>
            <person name="Medigue C."/>
            <person name="Vallenet D."/>
            <person name="Lajus A."/>
            <person name="Rouy Z."/>
            <person name="Martinez-Vaz B."/>
            <person name="Tiffin P."/>
            <person name="Young N."/>
            <person name="Sadowsky M."/>
        </authorList>
    </citation>
    <scope>NUCLEOTIDE SEQUENCE</scope>
    <source>
        <strain evidence="2">USDA205</strain>
    </source>
</reference>
<organism evidence="3 4">
    <name type="scientific">Rhizobium fredii</name>
    <name type="common">Sinorhizobium fredii</name>
    <dbReference type="NCBI Taxonomy" id="380"/>
    <lineage>
        <taxon>Bacteria</taxon>
        <taxon>Pseudomonadati</taxon>
        <taxon>Pseudomonadota</taxon>
        <taxon>Alphaproteobacteria</taxon>
        <taxon>Hyphomicrobiales</taxon>
        <taxon>Rhizobiaceae</taxon>
        <taxon>Sinorhizobium/Ensifer group</taxon>
        <taxon>Sinorhizobium</taxon>
    </lineage>
</organism>
<proteinExistence type="predicted"/>
<reference evidence="2 5" key="1">
    <citation type="journal article" date="2013" name="Genome Biol.">
        <title>Comparative genomics of the core and accessory genomes of 48 Sinorhizobium strains comprising five genospecies.</title>
        <authorList>
            <person name="Sugawara M."/>
            <person name="Epstein B."/>
            <person name="Badgley B.D."/>
            <person name="Unno T."/>
            <person name="Xu L."/>
            <person name="Reese J."/>
            <person name="Gyaneshwar P."/>
            <person name="Denny R."/>
            <person name="Mudge J."/>
            <person name="Bharti A.K."/>
            <person name="Farmer A.D."/>
            <person name="May G.D."/>
            <person name="Woodward J.E."/>
            <person name="Medigue C."/>
            <person name="Vallenet D."/>
            <person name="Lajus A."/>
            <person name="Rouy Z."/>
            <person name="Martinez-Vaz B."/>
            <person name="Tiffin P."/>
            <person name="Young N.D."/>
            <person name="Sadowsky M.J."/>
        </authorList>
    </citation>
    <scope>NUCLEOTIDE SEQUENCE [LARGE SCALE GENOMIC DNA]</scope>
    <source>
        <strain evidence="2 5">USDA205</strain>
    </source>
</reference>
<dbReference type="Proteomes" id="UP000466694">
    <property type="component" value="Unassembled WGS sequence"/>
</dbReference>
<feature type="domain" description="Cupin type-2" evidence="1">
    <location>
        <begin position="115"/>
        <end position="171"/>
    </location>
</feature>
<comment type="caution">
    <text evidence="3">The sequence shown here is derived from an EMBL/GenBank/DDBJ whole genome shotgun (WGS) entry which is preliminary data.</text>
</comment>
<dbReference type="PANTHER" id="PTHR36156">
    <property type="entry name" value="SLR2101 PROTEIN"/>
    <property type="match status" value="1"/>
</dbReference>
<dbReference type="CDD" id="cd02231">
    <property type="entry name" value="cupin_BLL6423-like"/>
    <property type="match status" value="1"/>
</dbReference>
<dbReference type="InterPro" id="IPR013096">
    <property type="entry name" value="Cupin_2"/>
</dbReference>
<reference evidence="3 4" key="2">
    <citation type="submission" date="2017-09" db="EMBL/GenBank/DDBJ databases">
        <title>Comparative genomics of rhizobia isolated from Phaseolus vulgaris in China.</title>
        <authorList>
            <person name="Tong W."/>
        </authorList>
    </citation>
    <scope>NUCLEOTIDE SEQUENCE [LARGE SCALE GENOMIC DNA]</scope>
    <source>
        <strain evidence="3 4">PCH1</strain>
    </source>
</reference>
<dbReference type="InterPro" id="IPR014710">
    <property type="entry name" value="RmlC-like_jellyroll"/>
</dbReference>
<dbReference type="SUPFAM" id="SSF51182">
    <property type="entry name" value="RmlC-like cupins"/>
    <property type="match status" value="1"/>
</dbReference>
<sequence length="179" mass="18629">MTFRRVVTAKNAAGKSVVVSDGASPREMALKHTPGFISAPIWTTAGVPSLPYDGRDPMASDGTLLQSAGGSTLLIVTFPPDAVMMSPEFRPDLAGAEHMAAAPGIAETFEMDNPGMHTTPTMDYGIVLSGKVTLELDDGATVNLGAGDSVVQHGARHAWRNPNGEPATVAFVLIGAETR</sequence>
<evidence type="ECO:0000313" key="2">
    <source>
        <dbReference type="EMBL" id="MQX13090.1"/>
    </source>
</evidence>
<gene>
    <name evidence="3" type="ORF">CO661_07435</name>
    <name evidence="2" type="ORF">GHK48_33980</name>
</gene>
<evidence type="ECO:0000313" key="3">
    <source>
        <dbReference type="EMBL" id="PDT48951.1"/>
    </source>
</evidence>
<name>A0A2A6M2G5_RHIFR</name>
<evidence type="ECO:0000313" key="5">
    <source>
        <dbReference type="Proteomes" id="UP000466694"/>
    </source>
</evidence>
<evidence type="ECO:0000259" key="1">
    <source>
        <dbReference type="Pfam" id="PF07883"/>
    </source>
</evidence>
<dbReference type="GeneID" id="48974129"/>
<dbReference type="AlphaFoldDB" id="A0A2A6M2G5"/>
<dbReference type="EMBL" id="NWTC01000004">
    <property type="protein sequence ID" value="PDT48951.1"/>
    <property type="molecule type" value="Genomic_DNA"/>
</dbReference>
<dbReference type="EMBL" id="WISZ01000247">
    <property type="protein sequence ID" value="MQX13090.1"/>
    <property type="molecule type" value="Genomic_DNA"/>
</dbReference>
<evidence type="ECO:0000313" key="4">
    <source>
        <dbReference type="Proteomes" id="UP000220353"/>
    </source>
</evidence>
<dbReference type="PANTHER" id="PTHR36156:SF2">
    <property type="entry name" value="CUPIN TYPE-2 DOMAIN-CONTAINING PROTEIN"/>
    <property type="match status" value="1"/>
</dbReference>
<protein>
    <submittedName>
        <fullName evidence="3">Cupin domain-containing protein</fullName>
    </submittedName>
</protein>
<dbReference type="Pfam" id="PF07883">
    <property type="entry name" value="Cupin_2"/>
    <property type="match status" value="1"/>
</dbReference>
<dbReference type="Gene3D" id="2.60.120.10">
    <property type="entry name" value="Jelly Rolls"/>
    <property type="match status" value="1"/>
</dbReference>
<dbReference type="Proteomes" id="UP000220353">
    <property type="component" value="Unassembled WGS sequence"/>
</dbReference>
<dbReference type="RefSeq" id="WP_014329360.1">
    <property type="nucleotide sequence ID" value="NZ_BJNI01000088.1"/>
</dbReference>